<dbReference type="PANTHER" id="PTHR45737:SF6">
    <property type="entry name" value="VON WILLEBRAND FACTOR A DOMAIN-CONTAINING PROTEIN 5A"/>
    <property type="match status" value="1"/>
</dbReference>
<dbReference type="Proteomes" id="UP001213681">
    <property type="component" value="Unassembled WGS sequence"/>
</dbReference>
<dbReference type="PANTHER" id="PTHR45737">
    <property type="entry name" value="VON WILLEBRAND FACTOR A DOMAIN-CONTAINING PROTEIN 5A"/>
    <property type="match status" value="1"/>
</dbReference>
<reference evidence="4" key="1">
    <citation type="submission" date="2022-12" db="EMBL/GenBank/DDBJ databases">
        <authorList>
            <person name="Petersen C."/>
        </authorList>
    </citation>
    <scope>NUCLEOTIDE SEQUENCE</scope>
    <source>
        <strain evidence="4">IBT 16125</strain>
    </source>
</reference>
<sequence length="869" mass="96501">MSIYGCFYQTPGKRRASKEYLPQVGLDVHATLLSTTSRAVLSQTFVNSSSTESITEVFYSFPLYDGASIVNFTCRVGAEVIRGKVKPKKKADEIYQKAKAEGQTAAIFDQSNDAGDVFKTRVGNVPAGGKVVIEITLVEELKQDAQTNGPRYTVPMAIAPRYGQRKDPPAATGGTGSKTAIKVDIIMEKGCTIRNVRSPSHPINLHLGRASYMPESTFEPCYASVELQKNTVIREDFVLTVNSDNQDSPVAFLERHPNLPNQQALMVSLVPKFSLPPDPSEIVFVIDRSGSMQDKIDTLKSALEVFVKSLPLGVPFNIVSFGSSYSTLWPRSRISDKESLCDALAFTKTIDADMGGTEILGALEAAVVNHYKDKVPEVLLLTDGEVWNQSDIFTFVNKAVQESSARFFSLGIGNSASHSLVNGIARAGRGFSQSVLDYEELDKKVIRMLKGALMPRLKDFQLDLGLSPLENEGFVEIEQEEASERPVTKAATEPISFFNESHEDPEKLEVMKQPLPKLLIPTFVQAPTELPPLYPFIRSTAFILFSNNSSSLLEKIVLRANSRHGPMELEIPVQDAMTELEESRGWIQDAKTAHGELIKEKYESLMDELIQSECERLGVRFQIAGKHCSFVAVRETKSDSRSTTEKVESPGDKLHDKAESESDSDDAAAHYTAQSAFTAHCFSTEEGEAEESVEDLDFALFDNDTSPPVPEVKDLCKKRAWKSGRPTTGGKRHRKTMNASDVGGSEEDVAQSTVHRLIKLQTFEGYWDWCDEVHQVLDLDQDALRTQLLARYKALTCEQTDILVLSDWKEILATSLVGHYLETRASESKDVWELVKEKADKWVKEALEAMSHEHQQVAKELIAELNNCF</sequence>
<dbReference type="SUPFAM" id="SSF53300">
    <property type="entry name" value="vWA-like"/>
    <property type="match status" value="1"/>
</dbReference>
<evidence type="ECO:0000256" key="1">
    <source>
        <dbReference type="SAM" id="MobiDB-lite"/>
    </source>
</evidence>
<dbReference type="PROSITE" id="PS50234">
    <property type="entry name" value="VWFA"/>
    <property type="match status" value="1"/>
</dbReference>
<reference evidence="4" key="2">
    <citation type="journal article" date="2023" name="IMA Fungus">
        <title>Comparative genomic study of the Penicillium genus elucidates a diverse pangenome and 15 lateral gene transfer events.</title>
        <authorList>
            <person name="Petersen C."/>
            <person name="Sorensen T."/>
            <person name="Nielsen M.R."/>
            <person name="Sondergaard T.E."/>
            <person name="Sorensen J.L."/>
            <person name="Fitzpatrick D.A."/>
            <person name="Frisvad J.C."/>
            <person name="Nielsen K.L."/>
        </authorList>
    </citation>
    <scope>NUCLEOTIDE SEQUENCE</scope>
    <source>
        <strain evidence="4">IBT 16125</strain>
    </source>
</reference>
<comment type="caution">
    <text evidence="4">The sequence shown here is derived from an EMBL/GenBank/DDBJ whole genome shotgun (WGS) entry which is preliminary data.</text>
</comment>
<dbReference type="SMART" id="SM00609">
    <property type="entry name" value="VIT"/>
    <property type="match status" value="1"/>
</dbReference>
<protein>
    <submittedName>
        <fullName evidence="4">Uncharacterized protein</fullName>
    </submittedName>
</protein>
<feature type="domain" description="VWFA" evidence="2">
    <location>
        <begin position="281"/>
        <end position="457"/>
    </location>
</feature>
<feature type="region of interest" description="Disordered" evidence="1">
    <location>
        <begin position="722"/>
        <end position="747"/>
    </location>
</feature>
<dbReference type="SMART" id="SM00327">
    <property type="entry name" value="VWA"/>
    <property type="match status" value="1"/>
</dbReference>
<name>A0AAD6FYD8_9EURO</name>
<dbReference type="Pfam" id="PF13768">
    <property type="entry name" value="VWA_3"/>
    <property type="match status" value="1"/>
</dbReference>
<evidence type="ECO:0000259" key="2">
    <source>
        <dbReference type="PROSITE" id="PS50234"/>
    </source>
</evidence>
<dbReference type="InterPro" id="IPR036465">
    <property type="entry name" value="vWFA_dom_sf"/>
</dbReference>
<accession>A0AAD6FYD8</accession>
<proteinExistence type="predicted"/>
<evidence type="ECO:0000259" key="3">
    <source>
        <dbReference type="PROSITE" id="PS51468"/>
    </source>
</evidence>
<organism evidence="4 5">
    <name type="scientific">Penicillium daleae</name>
    <dbReference type="NCBI Taxonomy" id="63821"/>
    <lineage>
        <taxon>Eukaryota</taxon>
        <taxon>Fungi</taxon>
        <taxon>Dikarya</taxon>
        <taxon>Ascomycota</taxon>
        <taxon>Pezizomycotina</taxon>
        <taxon>Eurotiomycetes</taxon>
        <taxon>Eurotiomycetidae</taxon>
        <taxon>Eurotiales</taxon>
        <taxon>Aspergillaceae</taxon>
        <taxon>Penicillium</taxon>
    </lineage>
</organism>
<evidence type="ECO:0000313" key="4">
    <source>
        <dbReference type="EMBL" id="KAJ5437894.1"/>
    </source>
</evidence>
<gene>
    <name evidence="4" type="ORF">N7458_008892</name>
</gene>
<dbReference type="Pfam" id="PF08487">
    <property type="entry name" value="VIT"/>
    <property type="match status" value="1"/>
</dbReference>
<dbReference type="GeneID" id="81602517"/>
<dbReference type="AlphaFoldDB" id="A0AAD6FYD8"/>
<dbReference type="InterPro" id="IPR002035">
    <property type="entry name" value="VWF_A"/>
</dbReference>
<feature type="region of interest" description="Disordered" evidence="1">
    <location>
        <begin position="639"/>
        <end position="667"/>
    </location>
</feature>
<dbReference type="EMBL" id="JAPVEA010000008">
    <property type="protein sequence ID" value="KAJ5437894.1"/>
    <property type="molecule type" value="Genomic_DNA"/>
</dbReference>
<dbReference type="PROSITE" id="PS51468">
    <property type="entry name" value="VIT"/>
    <property type="match status" value="1"/>
</dbReference>
<dbReference type="RefSeq" id="XP_056761123.1">
    <property type="nucleotide sequence ID" value="XM_056912274.1"/>
</dbReference>
<evidence type="ECO:0000313" key="5">
    <source>
        <dbReference type="Proteomes" id="UP001213681"/>
    </source>
</evidence>
<dbReference type="InterPro" id="IPR013694">
    <property type="entry name" value="VIT"/>
</dbReference>
<dbReference type="Gene3D" id="3.40.50.410">
    <property type="entry name" value="von Willebrand factor, type A domain"/>
    <property type="match status" value="1"/>
</dbReference>
<keyword evidence="5" id="KW-1185">Reference proteome</keyword>
<feature type="compositionally biased region" description="Basic and acidic residues" evidence="1">
    <location>
        <begin position="639"/>
        <end position="660"/>
    </location>
</feature>
<feature type="domain" description="VIT" evidence="3">
    <location>
        <begin position="7"/>
        <end position="139"/>
    </location>
</feature>